<evidence type="ECO:0000259" key="4">
    <source>
        <dbReference type="PROSITE" id="PS51379"/>
    </source>
</evidence>
<dbReference type="Pfam" id="PF00037">
    <property type="entry name" value="Fer4"/>
    <property type="match status" value="1"/>
</dbReference>
<protein>
    <submittedName>
        <fullName evidence="5">4Fe-4S ferredoxin-type, iron-sulphur binding domain protein</fullName>
    </submittedName>
    <submittedName>
        <fullName evidence="6">6-hydroxynicotinate reductase</fullName>
    </submittedName>
</protein>
<feature type="domain" description="4Fe-4S ferredoxin-type" evidence="4">
    <location>
        <begin position="1"/>
        <end position="29"/>
    </location>
</feature>
<dbReference type="AlphaFoldDB" id="A0A8S0WFA1"/>
<dbReference type="Gene3D" id="3.30.70.20">
    <property type="match status" value="1"/>
</dbReference>
<keyword evidence="3" id="KW-0411">Iron-sulfur</keyword>
<keyword evidence="7" id="KW-1185">Reference proteome</keyword>
<evidence type="ECO:0000313" key="5">
    <source>
        <dbReference type="EMBL" id="CAA7600822.1"/>
    </source>
</evidence>
<accession>A0A8S0WFA1</accession>
<gene>
    <name evidence="5" type="ORF">DEACI_1475</name>
    <name evidence="6" type="ORF">DEACI_3727</name>
</gene>
<name>A0A8S0WFA1_9FIRM</name>
<dbReference type="Proteomes" id="UP000836597">
    <property type="component" value="Chromosome"/>
</dbReference>
<dbReference type="Proteomes" id="UP001071230">
    <property type="component" value="Unassembled WGS sequence"/>
</dbReference>
<evidence type="ECO:0000256" key="1">
    <source>
        <dbReference type="ARBA" id="ARBA00022723"/>
    </source>
</evidence>
<keyword evidence="1" id="KW-0479">Metal-binding</keyword>
<dbReference type="PROSITE" id="PS00198">
    <property type="entry name" value="4FE4S_FER_1"/>
    <property type="match status" value="1"/>
</dbReference>
<evidence type="ECO:0000256" key="2">
    <source>
        <dbReference type="ARBA" id="ARBA00023004"/>
    </source>
</evidence>
<keyword evidence="2" id="KW-0408">Iron</keyword>
<proteinExistence type="predicted"/>
<sequence length="503" mass="53770">MIKIDLDLCNGCGLCVRDCPLGLINVQDHKAFIADGCSSCGVCTRVCRRGAAQKAGEIMAGAVVCTACPVECQIQKGYEGACRRYTNEDGKLVRKRPLVTEAAEPKRQAPEIDWPLITGIGAGTEYPDPRPAPYILQGRRGEIEVVTVVTEAPLSYSGLKVKIDTNFHVGEEGAKVHHDGRVVGMVDMEEYGSKMLTIGGANLLTGRAGFIVARTIVDLANRQRVILQVDGGSKLELQAGRSPVIDGEEDTTMRVGCGSATVGLFARDLKGVVDEAIILDHHIIGLLSEHRAGQEVGMSYSGVVPAGRKSTAGRYFGEHGKGWGGTAISNPRDAIKEVNMRIGKAGMHILVTETTARKAVLFEVKANGHVQEVPLTPQVRQVMQRIAANCEEARVSVIYSGGVGGSARAGVTTQPVELTRAVHQGEVKLTIGGAPVMLLPGGGINFMVNVEEVVAPRAFYWTPTPATIAPVEYTMQRSTYARIGGHMARLRPLEEVLKGETDA</sequence>
<dbReference type="GO" id="GO:0046872">
    <property type="term" value="F:metal ion binding"/>
    <property type="evidence" value="ECO:0007669"/>
    <property type="project" value="UniProtKB-KW"/>
</dbReference>
<dbReference type="KEGG" id="aacx:DEACI_1475"/>
<dbReference type="EMBL" id="CDGJ01000117">
    <property type="protein sequence ID" value="CEJ09243.1"/>
    <property type="molecule type" value="Genomic_DNA"/>
</dbReference>
<reference evidence="6" key="1">
    <citation type="submission" date="2014-11" db="EMBL/GenBank/DDBJ databases">
        <authorList>
            <person name="Hornung B.V."/>
        </authorList>
    </citation>
    <scope>NUCLEOTIDE SEQUENCE</scope>
    <source>
        <strain evidence="6">INE</strain>
    </source>
</reference>
<evidence type="ECO:0000313" key="7">
    <source>
        <dbReference type="Proteomes" id="UP001071230"/>
    </source>
</evidence>
<dbReference type="PROSITE" id="PS51379">
    <property type="entry name" value="4FE4S_FER_2"/>
    <property type="match status" value="2"/>
</dbReference>
<evidence type="ECO:0000313" key="6">
    <source>
        <dbReference type="EMBL" id="CEJ09243.1"/>
    </source>
</evidence>
<dbReference type="GO" id="GO:0051536">
    <property type="term" value="F:iron-sulfur cluster binding"/>
    <property type="evidence" value="ECO:0007669"/>
    <property type="project" value="UniProtKB-KW"/>
</dbReference>
<dbReference type="RefSeq" id="WP_240984428.1">
    <property type="nucleotide sequence ID" value="NZ_CDGJ01000117.1"/>
</dbReference>
<dbReference type="EMBL" id="LR746496">
    <property type="protein sequence ID" value="CAA7600822.1"/>
    <property type="molecule type" value="Genomic_DNA"/>
</dbReference>
<organism evidence="5">
    <name type="scientific">Acididesulfobacillus acetoxydans</name>
    <dbReference type="NCBI Taxonomy" id="1561005"/>
    <lineage>
        <taxon>Bacteria</taxon>
        <taxon>Bacillati</taxon>
        <taxon>Bacillota</taxon>
        <taxon>Clostridia</taxon>
        <taxon>Eubacteriales</taxon>
        <taxon>Peptococcaceae</taxon>
        <taxon>Acididesulfobacillus</taxon>
    </lineage>
</organism>
<reference evidence="5" key="2">
    <citation type="submission" date="2020-01" db="EMBL/GenBank/DDBJ databases">
        <authorList>
            <person name="Hornung B."/>
        </authorList>
    </citation>
    <scope>NUCLEOTIDE SEQUENCE</scope>
    <source>
        <strain evidence="5">PacBioINE</strain>
    </source>
</reference>
<dbReference type="SUPFAM" id="SSF54862">
    <property type="entry name" value="4Fe-4S ferredoxins"/>
    <property type="match status" value="1"/>
</dbReference>
<dbReference type="InterPro" id="IPR017896">
    <property type="entry name" value="4Fe4S_Fe-S-bd"/>
</dbReference>
<dbReference type="InterPro" id="IPR017900">
    <property type="entry name" value="4Fe4S_Fe_S_CS"/>
</dbReference>
<evidence type="ECO:0000256" key="3">
    <source>
        <dbReference type="ARBA" id="ARBA00023014"/>
    </source>
</evidence>
<feature type="domain" description="4Fe-4S ferredoxin-type" evidence="4">
    <location>
        <begin position="30"/>
        <end position="57"/>
    </location>
</feature>